<keyword evidence="9" id="KW-1185">Reference proteome</keyword>
<feature type="transmembrane region" description="Helical" evidence="6">
    <location>
        <begin position="233"/>
        <end position="256"/>
    </location>
</feature>
<sequence length="436" mass="46188">MTDHSPNVRQANYALALLLLAYILSFVDRNVMAVLIGPIRAEFAISDFQYSLLHGFAFSMFYIVLGLPIARLADRHNRVRIIGVGVFLWSLMTCLCGAARSFGGLFLARVGVGVGEAALSPAAFSLLSDLFPKEKLARALAIYSLGITLGGGLAYVLGGAAYAWFAGMAPLRLPLFGAVSAWQMTFIAVGAPGLLLTALLMLLKEPPRQGVAQRSVTAGVSLADVCAQFRRHWLAYLGIIGPLSLLAVLGYGTMAWYPEFLIRSFGMPRDSAGSQFGTLFLVAGSLGTLAAGWCVQPLMQRGFVDAPVRLIGLIALLWIVPASLGPLAPSAALALLAAGPIVFCLNAYYGVGIAALQFITPNPMRAQASALLLFCTNFFGLALGPTAVAGLTDFLFRDEQALNQSLALLPLLVCPAAAVLAFASLRAFRGAERTVE</sequence>
<keyword evidence="2" id="KW-0813">Transport</keyword>
<feature type="transmembrane region" description="Helical" evidence="6">
    <location>
        <begin position="48"/>
        <end position="69"/>
    </location>
</feature>
<feature type="transmembrane region" description="Helical" evidence="6">
    <location>
        <begin position="331"/>
        <end position="359"/>
    </location>
</feature>
<evidence type="ECO:0000256" key="2">
    <source>
        <dbReference type="ARBA" id="ARBA00022448"/>
    </source>
</evidence>
<evidence type="ECO:0000256" key="4">
    <source>
        <dbReference type="ARBA" id="ARBA00022989"/>
    </source>
</evidence>
<dbReference type="Pfam" id="PF07690">
    <property type="entry name" value="MFS_1"/>
    <property type="match status" value="1"/>
</dbReference>
<feature type="transmembrane region" description="Helical" evidence="6">
    <location>
        <begin position="81"/>
        <end position="100"/>
    </location>
</feature>
<proteinExistence type="predicted"/>
<gene>
    <name evidence="8" type="ORF">FVW59_16355</name>
</gene>
<evidence type="ECO:0000256" key="5">
    <source>
        <dbReference type="ARBA" id="ARBA00023136"/>
    </source>
</evidence>
<dbReference type="InterPro" id="IPR044770">
    <property type="entry name" value="MFS_spinster-like"/>
</dbReference>
<dbReference type="InterPro" id="IPR011701">
    <property type="entry name" value="MFS"/>
</dbReference>
<name>A0A5C8ZPD8_9GAMM</name>
<dbReference type="Gene3D" id="1.20.1250.20">
    <property type="entry name" value="MFS general substrate transporter like domains"/>
    <property type="match status" value="1"/>
</dbReference>
<protein>
    <submittedName>
        <fullName evidence="8">MFS transporter</fullName>
    </submittedName>
</protein>
<dbReference type="InterPro" id="IPR036259">
    <property type="entry name" value="MFS_trans_sf"/>
</dbReference>
<dbReference type="CDD" id="cd17328">
    <property type="entry name" value="MFS_spinster_like"/>
    <property type="match status" value="1"/>
</dbReference>
<feature type="transmembrane region" description="Helical" evidence="6">
    <location>
        <begin position="276"/>
        <end position="295"/>
    </location>
</feature>
<feature type="transmembrane region" description="Helical" evidence="6">
    <location>
        <begin position="140"/>
        <end position="165"/>
    </location>
</feature>
<feature type="transmembrane region" description="Helical" evidence="6">
    <location>
        <begin position="408"/>
        <end position="428"/>
    </location>
</feature>
<dbReference type="Proteomes" id="UP000321933">
    <property type="component" value="Unassembled WGS sequence"/>
</dbReference>
<evidence type="ECO:0000313" key="8">
    <source>
        <dbReference type="EMBL" id="TXS89590.1"/>
    </source>
</evidence>
<dbReference type="PROSITE" id="PS50850">
    <property type="entry name" value="MFS"/>
    <property type="match status" value="1"/>
</dbReference>
<comment type="subcellular location">
    <subcellularLocation>
        <location evidence="1">Membrane</location>
        <topology evidence="1">Multi-pass membrane protein</topology>
    </subcellularLocation>
</comment>
<dbReference type="OrthoDB" id="6057322at2"/>
<evidence type="ECO:0000313" key="9">
    <source>
        <dbReference type="Proteomes" id="UP000321933"/>
    </source>
</evidence>
<dbReference type="PANTHER" id="PTHR23505:SF79">
    <property type="entry name" value="PROTEIN SPINSTER"/>
    <property type="match status" value="1"/>
</dbReference>
<dbReference type="EMBL" id="VRYZ01000008">
    <property type="protein sequence ID" value="TXS89590.1"/>
    <property type="molecule type" value="Genomic_DNA"/>
</dbReference>
<evidence type="ECO:0000256" key="6">
    <source>
        <dbReference type="SAM" id="Phobius"/>
    </source>
</evidence>
<dbReference type="GO" id="GO:0022857">
    <property type="term" value="F:transmembrane transporter activity"/>
    <property type="evidence" value="ECO:0007669"/>
    <property type="project" value="InterPro"/>
</dbReference>
<feature type="domain" description="Major facilitator superfamily (MFS) profile" evidence="7">
    <location>
        <begin position="14"/>
        <end position="433"/>
    </location>
</feature>
<dbReference type="InterPro" id="IPR020846">
    <property type="entry name" value="MFS_dom"/>
</dbReference>
<evidence type="ECO:0000259" key="7">
    <source>
        <dbReference type="PROSITE" id="PS50850"/>
    </source>
</evidence>
<keyword evidence="4 6" id="KW-1133">Transmembrane helix</keyword>
<keyword evidence="5 6" id="KW-0472">Membrane</keyword>
<feature type="transmembrane region" description="Helical" evidence="6">
    <location>
        <begin position="12"/>
        <end position="36"/>
    </location>
</feature>
<evidence type="ECO:0000256" key="1">
    <source>
        <dbReference type="ARBA" id="ARBA00004141"/>
    </source>
</evidence>
<dbReference type="PANTHER" id="PTHR23505">
    <property type="entry name" value="SPINSTER"/>
    <property type="match status" value="1"/>
</dbReference>
<feature type="transmembrane region" description="Helical" evidence="6">
    <location>
        <begin position="185"/>
        <end position="203"/>
    </location>
</feature>
<reference evidence="8 9" key="1">
    <citation type="submission" date="2019-08" db="EMBL/GenBank/DDBJ databases">
        <title>Parahaliea maris sp. nov., isolated from the surface seawater.</title>
        <authorList>
            <person name="Liu Y."/>
        </authorList>
    </citation>
    <scope>NUCLEOTIDE SEQUENCE [LARGE SCALE GENOMIC DNA]</scope>
    <source>
        <strain evidence="8 9">S2-26</strain>
    </source>
</reference>
<feature type="transmembrane region" description="Helical" evidence="6">
    <location>
        <begin position="371"/>
        <end position="396"/>
    </location>
</feature>
<feature type="transmembrane region" description="Helical" evidence="6">
    <location>
        <begin position="106"/>
        <end position="128"/>
    </location>
</feature>
<organism evidence="8 9">
    <name type="scientific">Parahaliea aestuarii</name>
    <dbReference type="NCBI Taxonomy" id="1852021"/>
    <lineage>
        <taxon>Bacteria</taxon>
        <taxon>Pseudomonadati</taxon>
        <taxon>Pseudomonadota</taxon>
        <taxon>Gammaproteobacteria</taxon>
        <taxon>Cellvibrionales</taxon>
        <taxon>Halieaceae</taxon>
        <taxon>Parahaliea</taxon>
    </lineage>
</organism>
<dbReference type="SUPFAM" id="SSF103473">
    <property type="entry name" value="MFS general substrate transporter"/>
    <property type="match status" value="1"/>
</dbReference>
<evidence type="ECO:0000256" key="3">
    <source>
        <dbReference type="ARBA" id="ARBA00022692"/>
    </source>
</evidence>
<dbReference type="RefSeq" id="WP_148065448.1">
    <property type="nucleotide sequence ID" value="NZ_VRYZ01000008.1"/>
</dbReference>
<dbReference type="AlphaFoldDB" id="A0A5C8ZPD8"/>
<accession>A0A5C8ZPD8</accession>
<comment type="caution">
    <text evidence="8">The sequence shown here is derived from an EMBL/GenBank/DDBJ whole genome shotgun (WGS) entry which is preliminary data.</text>
</comment>
<feature type="transmembrane region" description="Helical" evidence="6">
    <location>
        <begin position="307"/>
        <end position="325"/>
    </location>
</feature>
<dbReference type="GO" id="GO:0016020">
    <property type="term" value="C:membrane"/>
    <property type="evidence" value="ECO:0007669"/>
    <property type="project" value="UniProtKB-SubCell"/>
</dbReference>
<keyword evidence="3 6" id="KW-0812">Transmembrane</keyword>